<dbReference type="Gene3D" id="1.10.10.10">
    <property type="entry name" value="Winged helix-like DNA-binding domain superfamily/Winged helix DNA-binding domain"/>
    <property type="match status" value="1"/>
</dbReference>
<feature type="domain" description="Bacterial transcriptional activator" evidence="1">
    <location>
        <begin position="97"/>
        <end position="234"/>
    </location>
</feature>
<dbReference type="STRING" id="311180.SAMN04488050_12820"/>
<dbReference type="EMBL" id="FOZW01000028">
    <property type="protein sequence ID" value="SFT27191.1"/>
    <property type="molecule type" value="Genomic_DNA"/>
</dbReference>
<dbReference type="InterPro" id="IPR036388">
    <property type="entry name" value="WH-like_DNA-bd_sf"/>
</dbReference>
<evidence type="ECO:0000313" key="3">
    <source>
        <dbReference type="Proteomes" id="UP000199392"/>
    </source>
</evidence>
<sequence>MSTIRVMLLPSLKIEVDGTTVSLRGAKNRAFVVFLAFKAGRPVQREHLAQLLWPDSEPARARASLRQSLTQLRKAFGEDLLRTTSDAVEIPEAAIWTDVGQLADDLEEGKATREMLVKLQCLPDLFADIDSVGQEFGDWLQETRGRVQADLLERTERLVSGDSLGAQDRLALARAAITLDDLNEVAIRAQIIALAELNDHSAALRAYNQFYARIEDELGVEPSPETQQVAVRIKLMEAADDVPARMPAASVAPPAPLTLVAVLPFQRLGPSSLPDYAVLGMLEVITCKMASFPAPAVISSNSTRHYLDAAPSTAQVHRDLGANYVLTGTIQTRDRMALLTLQLCDCVTGHVRWAATREIRVARLFEAGLDLAEDIARTLELSLNAAELERSRGLPDDHLEPNHLVLQAKDRMFRLALPEFSEAKDLLDRALQRGPNFAPAHALAAEWHAINVWQGWSENLGRSRVALEEHARKAIYLAPNNGRAMAQWGHHLIALERDFDGALSLFERALQLCPNDSEALIWTVPTLAHSGQAQRAVENGKKAFVLSPCDPFVFRNEHFLSLAHYASGDYAEAAALGLSCFRRAPAYGSNLRVTIASLMAGDRSGEARELAQHHNLAEPGFSVGKFRNAMGFRDAAQQAAYVNNLLAAGVTA</sequence>
<evidence type="ECO:0000259" key="1">
    <source>
        <dbReference type="SMART" id="SM01043"/>
    </source>
</evidence>
<reference evidence="3" key="1">
    <citation type="submission" date="2016-10" db="EMBL/GenBank/DDBJ databases">
        <authorList>
            <person name="Varghese N."/>
            <person name="Submissions S."/>
        </authorList>
    </citation>
    <scope>NUCLEOTIDE SEQUENCE [LARGE SCALE GENOMIC DNA]</scope>
    <source>
        <strain evidence="3">DSM 26894</strain>
    </source>
</reference>
<evidence type="ECO:0000313" key="2">
    <source>
        <dbReference type="EMBL" id="SFT27191.1"/>
    </source>
</evidence>
<dbReference type="Gene3D" id="1.25.40.10">
    <property type="entry name" value="Tetratricopeptide repeat domain"/>
    <property type="match status" value="1"/>
</dbReference>
<dbReference type="Pfam" id="PF03704">
    <property type="entry name" value="BTAD"/>
    <property type="match status" value="1"/>
</dbReference>
<dbReference type="InterPro" id="IPR011990">
    <property type="entry name" value="TPR-like_helical_dom_sf"/>
</dbReference>
<keyword evidence="3" id="KW-1185">Reference proteome</keyword>
<keyword evidence="2" id="KW-0238">DNA-binding</keyword>
<organism evidence="2 3">
    <name type="scientific">Alloyangia pacifica</name>
    <dbReference type="NCBI Taxonomy" id="311180"/>
    <lineage>
        <taxon>Bacteria</taxon>
        <taxon>Pseudomonadati</taxon>
        <taxon>Pseudomonadota</taxon>
        <taxon>Alphaproteobacteria</taxon>
        <taxon>Rhodobacterales</taxon>
        <taxon>Roseobacteraceae</taxon>
        <taxon>Alloyangia</taxon>
    </lineage>
</organism>
<gene>
    <name evidence="2" type="ORF">SAMN04488050_12820</name>
</gene>
<dbReference type="SUPFAM" id="SSF48452">
    <property type="entry name" value="TPR-like"/>
    <property type="match status" value="2"/>
</dbReference>
<dbReference type="SMART" id="SM01043">
    <property type="entry name" value="BTAD"/>
    <property type="match status" value="1"/>
</dbReference>
<dbReference type="InterPro" id="IPR005158">
    <property type="entry name" value="BTAD"/>
</dbReference>
<name>A0A1I6WNG3_9RHOB</name>
<dbReference type="Gene3D" id="3.40.50.10610">
    <property type="entry name" value="ABC-type transport auxiliary lipoprotein component"/>
    <property type="match status" value="1"/>
</dbReference>
<dbReference type="GO" id="GO:0003677">
    <property type="term" value="F:DNA binding"/>
    <property type="evidence" value="ECO:0007669"/>
    <property type="project" value="UniProtKB-KW"/>
</dbReference>
<proteinExistence type="predicted"/>
<protein>
    <submittedName>
        <fullName evidence="2">DNA-binding transcriptional activator of the SARP family</fullName>
    </submittedName>
</protein>
<dbReference type="Proteomes" id="UP000199392">
    <property type="component" value="Unassembled WGS sequence"/>
</dbReference>
<dbReference type="InterPro" id="IPR051677">
    <property type="entry name" value="AfsR-DnrI-RedD_regulator"/>
</dbReference>
<accession>A0A1I6WNG3</accession>
<dbReference type="RefSeq" id="WP_092431415.1">
    <property type="nucleotide sequence ID" value="NZ_FNCL01000032.1"/>
</dbReference>
<dbReference type="AlphaFoldDB" id="A0A1I6WNG3"/>
<dbReference type="OrthoDB" id="54411at2"/>
<dbReference type="PANTHER" id="PTHR35807">
    <property type="entry name" value="TRANSCRIPTIONAL REGULATOR REDD-RELATED"/>
    <property type="match status" value="1"/>
</dbReference>